<keyword evidence="3" id="KW-1185">Reference proteome</keyword>
<dbReference type="GeneID" id="34520113"/>
<dbReference type="EMBL" id="HG793127">
    <property type="protein sequence ID" value="CDK26725.1"/>
    <property type="molecule type" value="Genomic_DNA"/>
</dbReference>
<dbReference type="CDD" id="cd00448">
    <property type="entry name" value="YjgF_YER057c_UK114_family"/>
    <property type="match status" value="1"/>
</dbReference>
<dbReference type="Gene3D" id="3.30.1330.40">
    <property type="entry name" value="RutC-like"/>
    <property type="match status" value="1"/>
</dbReference>
<reference evidence="2" key="2">
    <citation type="submission" date="2014-02" db="EMBL/GenBank/DDBJ databases">
        <title>Complete DNA sequence of /Kuraishia capsulata/ illustrates novel genomic features among budding yeasts (/Saccharomycotina/).</title>
        <authorList>
            <person name="Morales L."/>
            <person name="Noel B."/>
            <person name="Porcel B."/>
            <person name="Marcet-Houben M."/>
            <person name="Hullo M-F."/>
            <person name="Sacerdot C."/>
            <person name="Tekaia F."/>
            <person name="Leh-Louis V."/>
            <person name="Despons L."/>
            <person name="Khanna V."/>
            <person name="Aury J-M."/>
            <person name="Barbe V."/>
            <person name="Couloux A."/>
            <person name="Labadie K."/>
            <person name="Pelletier E."/>
            <person name="Souciet J-L."/>
            <person name="Boekhout T."/>
            <person name="Gabaldon T."/>
            <person name="Wincker P."/>
            <person name="Dujon B."/>
        </authorList>
    </citation>
    <scope>NUCLEOTIDE SEQUENCE</scope>
    <source>
        <strain evidence="2">CBS 1993</strain>
    </source>
</reference>
<proteinExistence type="inferred from homology"/>
<dbReference type="SUPFAM" id="SSF55298">
    <property type="entry name" value="YjgF-like"/>
    <property type="match status" value="1"/>
</dbReference>
<evidence type="ECO:0000313" key="3">
    <source>
        <dbReference type="Proteomes" id="UP000019384"/>
    </source>
</evidence>
<gene>
    <name evidence="2" type="ORF">KUCA_T00002699001</name>
</gene>
<name>W6MW05_9ASCO</name>
<dbReference type="AlphaFoldDB" id="W6MW05"/>
<dbReference type="STRING" id="1382522.W6MW05"/>
<reference evidence="2" key="1">
    <citation type="submission" date="2013-12" db="EMBL/GenBank/DDBJ databases">
        <authorList>
            <person name="Genoscope - CEA"/>
        </authorList>
    </citation>
    <scope>NUCLEOTIDE SEQUENCE</scope>
    <source>
        <strain evidence="2">CBS 1993</strain>
    </source>
</reference>
<dbReference type="OrthoDB" id="309640at2759"/>
<dbReference type="PANTHER" id="PTHR11803">
    <property type="entry name" value="2-IMINOBUTANOATE/2-IMINOPROPANOATE DEAMINASE RIDA"/>
    <property type="match status" value="1"/>
</dbReference>
<dbReference type="PANTHER" id="PTHR11803:SF58">
    <property type="entry name" value="PROTEIN HMF1-RELATED"/>
    <property type="match status" value="1"/>
</dbReference>
<dbReference type="HOGENOM" id="CLU_100715_7_2_1"/>
<dbReference type="GO" id="GO:0019239">
    <property type="term" value="F:deaminase activity"/>
    <property type="evidence" value="ECO:0007669"/>
    <property type="project" value="TreeGrafter"/>
</dbReference>
<dbReference type="GO" id="GO:0005829">
    <property type="term" value="C:cytosol"/>
    <property type="evidence" value="ECO:0007669"/>
    <property type="project" value="TreeGrafter"/>
</dbReference>
<evidence type="ECO:0000313" key="2">
    <source>
        <dbReference type="EMBL" id="CDK26725.1"/>
    </source>
</evidence>
<dbReference type="Proteomes" id="UP000019384">
    <property type="component" value="Unassembled WGS sequence"/>
</dbReference>
<dbReference type="GO" id="GO:0005739">
    <property type="term" value="C:mitochondrion"/>
    <property type="evidence" value="ECO:0007669"/>
    <property type="project" value="TreeGrafter"/>
</dbReference>
<comment type="similarity">
    <text evidence="1">Belongs to the RutC family.</text>
</comment>
<dbReference type="Pfam" id="PF01042">
    <property type="entry name" value="Ribonuc_L-PSP"/>
    <property type="match status" value="1"/>
</dbReference>
<protein>
    <submittedName>
        <fullName evidence="2">Uncharacterized protein</fullName>
    </submittedName>
</protein>
<organism evidence="2 3">
    <name type="scientific">Kuraishia capsulata CBS 1993</name>
    <dbReference type="NCBI Taxonomy" id="1382522"/>
    <lineage>
        <taxon>Eukaryota</taxon>
        <taxon>Fungi</taxon>
        <taxon>Dikarya</taxon>
        <taxon>Ascomycota</taxon>
        <taxon>Saccharomycotina</taxon>
        <taxon>Pichiomycetes</taxon>
        <taxon>Pichiales</taxon>
        <taxon>Pichiaceae</taxon>
        <taxon>Kuraishia</taxon>
    </lineage>
</organism>
<dbReference type="InterPro" id="IPR035959">
    <property type="entry name" value="RutC-like_sf"/>
</dbReference>
<dbReference type="RefSeq" id="XP_022458725.1">
    <property type="nucleotide sequence ID" value="XM_022602973.1"/>
</dbReference>
<dbReference type="InterPro" id="IPR006175">
    <property type="entry name" value="YjgF/YER057c/UK114"/>
</dbReference>
<accession>W6MW05</accession>
<evidence type="ECO:0000256" key="1">
    <source>
        <dbReference type="ARBA" id="ARBA00010552"/>
    </source>
</evidence>
<sequence>MVKKITYEQAGLSGNPLLSAAYKSNGIVFTSGSIGQKDGVYPEDVSEQAELAIQNLFKVLKASGSSPDRVLKVLLFVSNGDDAAAVNKVYSKYFPSKPARSCIVVSFPNKSVKVEMECIAEAKSFWKL</sequence>